<proteinExistence type="predicted"/>
<dbReference type="Proteomes" id="UP000233080">
    <property type="component" value="Unassembled WGS sequence"/>
</dbReference>
<evidence type="ECO:0000256" key="1">
    <source>
        <dbReference type="SAM" id="MobiDB-lite"/>
    </source>
</evidence>
<name>A0A2K5K864_COLAP</name>
<dbReference type="Ensembl" id="ENSCANT00000060530.1">
    <property type="protein sequence ID" value="ENSCANP00000037280.1"/>
    <property type="gene ID" value="ENSCANG00000042312.1"/>
</dbReference>
<dbReference type="AlphaFoldDB" id="A0A2K5K864"/>
<evidence type="ECO:0000313" key="3">
    <source>
        <dbReference type="Proteomes" id="UP000233080"/>
    </source>
</evidence>
<sequence length="60" mass="6883">MTRGRKDQRKMPQSLATGPEIHHSHHQTGLTGKKIIFEQECQIFSWGPSEAVRERILTPT</sequence>
<feature type="region of interest" description="Disordered" evidence="1">
    <location>
        <begin position="1"/>
        <end position="31"/>
    </location>
</feature>
<accession>A0A2K5K864</accession>
<reference evidence="2" key="1">
    <citation type="submission" date="2025-08" db="UniProtKB">
        <authorList>
            <consortium name="Ensembl"/>
        </authorList>
    </citation>
    <scope>IDENTIFICATION</scope>
</reference>
<keyword evidence="3" id="KW-1185">Reference proteome</keyword>
<reference evidence="2" key="2">
    <citation type="submission" date="2025-09" db="UniProtKB">
        <authorList>
            <consortium name="Ensembl"/>
        </authorList>
    </citation>
    <scope>IDENTIFICATION</scope>
</reference>
<evidence type="ECO:0000313" key="2">
    <source>
        <dbReference type="Ensembl" id="ENSCANP00000037280.1"/>
    </source>
</evidence>
<protein>
    <submittedName>
        <fullName evidence="2">Uncharacterized protein</fullName>
    </submittedName>
</protein>
<organism evidence="2 3">
    <name type="scientific">Colobus angolensis palliatus</name>
    <name type="common">Peters' Angolan colobus</name>
    <dbReference type="NCBI Taxonomy" id="336983"/>
    <lineage>
        <taxon>Eukaryota</taxon>
        <taxon>Metazoa</taxon>
        <taxon>Chordata</taxon>
        <taxon>Craniata</taxon>
        <taxon>Vertebrata</taxon>
        <taxon>Euteleostomi</taxon>
        <taxon>Mammalia</taxon>
        <taxon>Eutheria</taxon>
        <taxon>Euarchontoglires</taxon>
        <taxon>Primates</taxon>
        <taxon>Haplorrhini</taxon>
        <taxon>Catarrhini</taxon>
        <taxon>Cercopithecidae</taxon>
        <taxon>Colobinae</taxon>
        <taxon>Colobus</taxon>
    </lineage>
</organism>
<dbReference type="OMA" id="FCWAPSE"/>